<evidence type="ECO:0000256" key="1">
    <source>
        <dbReference type="SAM" id="SignalP"/>
    </source>
</evidence>
<dbReference type="EMBL" id="FOCG01000001">
    <property type="protein sequence ID" value="SEM74312.1"/>
    <property type="molecule type" value="Genomic_DNA"/>
</dbReference>
<dbReference type="Proteomes" id="UP000199158">
    <property type="component" value="Unassembled WGS sequence"/>
</dbReference>
<evidence type="ECO:0000313" key="3">
    <source>
        <dbReference type="Proteomes" id="UP000199158"/>
    </source>
</evidence>
<dbReference type="RefSeq" id="WP_092753265.1">
    <property type="nucleotide sequence ID" value="NZ_FOCG01000001.1"/>
</dbReference>
<organism evidence="2 3">
    <name type="scientific">Hydrogenoanaerobacterium saccharovorans</name>
    <dbReference type="NCBI Taxonomy" id="474960"/>
    <lineage>
        <taxon>Bacteria</taxon>
        <taxon>Bacillati</taxon>
        <taxon>Bacillota</taxon>
        <taxon>Clostridia</taxon>
        <taxon>Eubacteriales</taxon>
        <taxon>Oscillospiraceae</taxon>
        <taxon>Hydrogenoanaerobacterium</taxon>
    </lineage>
</organism>
<accession>A0A1H8AU86</accession>
<protein>
    <submittedName>
        <fullName evidence="2">Uncharacterized protein</fullName>
    </submittedName>
</protein>
<feature type="chain" id="PRO_5038375321" evidence="1">
    <location>
        <begin position="20"/>
        <end position="205"/>
    </location>
</feature>
<proteinExistence type="predicted"/>
<dbReference type="AlphaFoldDB" id="A0A1H8AU86"/>
<name>A0A1H8AU86_9FIRM</name>
<dbReference type="STRING" id="474960.SAMN05216180_1547"/>
<evidence type="ECO:0000313" key="2">
    <source>
        <dbReference type="EMBL" id="SEM74312.1"/>
    </source>
</evidence>
<sequence>MKRVLKLAAILICMLTLLAGCNTNRSTIKYKQLSKSEKQIADLVEADVSKFQSSLDDTVKSIAVYKEVWTVKGMESSEKLVYGNVEELGFDKSGAFTVASKLTTDENHTWNGIDWNVQMGTKISFHTDLPNANYSGSSIYTLANKGSYPIKNGESAVLLVRVFQTDNTPIRNISCEEMSQKKDYKMDYGSIAIAIRVELFDSTMS</sequence>
<keyword evidence="1" id="KW-0732">Signal</keyword>
<dbReference type="PROSITE" id="PS51257">
    <property type="entry name" value="PROKAR_LIPOPROTEIN"/>
    <property type="match status" value="1"/>
</dbReference>
<gene>
    <name evidence="2" type="ORF">SAMN05216180_1547</name>
</gene>
<feature type="signal peptide" evidence="1">
    <location>
        <begin position="1"/>
        <end position="19"/>
    </location>
</feature>
<keyword evidence="3" id="KW-1185">Reference proteome</keyword>
<reference evidence="2 3" key="1">
    <citation type="submission" date="2016-10" db="EMBL/GenBank/DDBJ databases">
        <authorList>
            <person name="de Groot N.N."/>
        </authorList>
    </citation>
    <scope>NUCLEOTIDE SEQUENCE [LARGE SCALE GENOMIC DNA]</scope>
    <source>
        <strain evidence="2 3">CGMCC 1.5070</strain>
    </source>
</reference>